<feature type="compositionally biased region" description="Basic residues" evidence="2">
    <location>
        <begin position="158"/>
        <end position="171"/>
    </location>
</feature>
<dbReference type="InterPro" id="IPR036867">
    <property type="entry name" value="R3H_dom_sf"/>
</dbReference>
<organism evidence="5 6">
    <name type="scientific">Meganyctiphanes norvegica</name>
    <name type="common">Northern krill</name>
    <name type="synonym">Thysanopoda norvegica</name>
    <dbReference type="NCBI Taxonomy" id="48144"/>
    <lineage>
        <taxon>Eukaryota</taxon>
        <taxon>Metazoa</taxon>
        <taxon>Ecdysozoa</taxon>
        <taxon>Arthropoda</taxon>
        <taxon>Crustacea</taxon>
        <taxon>Multicrustacea</taxon>
        <taxon>Malacostraca</taxon>
        <taxon>Eumalacostraca</taxon>
        <taxon>Eucarida</taxon>
        <taxon>Euphausiacea</taxon>
        <taxon>Euphausiidae</taxon>
        <taxon>Meganyctiphanes</taxon>
    </lineage>
</organism>
<dbReference type="SMART" id="SM00393">
    <property type="entry name" value="R3H"/>
    <property type="match status" value="1"/>
</dbReference>
<feature type="compositionally biased region" description="Low complexity" evidence="2">
    <location>
        <begin position="536"/>
        <end position="554"/>
    </location>
</feature>
<dbReference type="PANTHER" id="PTHR15672">
    <property type="entry name" value="CAMP-REGULATED PHOSPHOPROTEIN 21 RELATED R3H DOMAIN CONTAINING PROTEIN"/>
    <property type="match status" value="1"/>
</dbReference>
<gene>
    <name evidence="5" type="ORF">MNOR_LOCUS30272</name>
</gene>
<evidence type="ECO:0000256" key="2">
    <source>
        <dbReference type="SAM" id="MobiDB-lite"/>
    </source>
</evidence>
<dbReference type="Pfam" id="PF12752">
    <property type="entry name" value="SUZ"/>
    <property type="match status" value="1"/>
</dbReference>
<feature type="non-terminal residue" evidence="5">
    <location>
        <position position="560"/>
    </location>
</feature>
<feature type="region of interest" description="Disordered" evidence="2">
    <location>
        <begin position="1"/>
        <end position="239"/>
    </location>
</feature>
<evidence type="ECO:0000256" key="1">
    <source>
        <dbReference type="ARBA" id="ARBA00022553"/>
    </source>
</evidence>
<feature type="compositionally biased region" description="Low complexity" evidence="2">
    <location>
        <begin position="218"/>
        <end position="229"/>
    </location>
</feature>
<sequence length="560" mass="62690">MEQRHARPSLRLQRTLSKQASVVDDEGDDGIVAEVIPVSHGSPVPSESSPQPPQPQTVPGPSTSPIVPQPSNSLSTITASPTLTITTSSPGPACFAESNNNEQEKSRAESPIQLHNNSDGNGGSASLHSSNQRSKSLDLPHHQHSQDMDKEQPLVTSARHRHHGGKLRQLQRSHAMREDSSPPPDYREPSPIQGHPSPHGGSSNTLTVGGRRRGFRHQGSSQGSYESSSPCLSRDSSMEYTDSSGVDLQQFIIQTLHKNQKDRMMLLKIEHELVSLVKDSKRTHHKFGPMSSYQRMLVHRCAAFFGLEHNVDQAGTAVIVNKTRCTRLPEIRFRDHCRDDFLSPDEPKRSILKRDSCSFDDGSGYKSSDREHSSDSRRSKSFEEREEDYVKVRRRIFSQESLCSMDGLLDSPERRHDSRRNSQDELRWQDSRQWNFMDSENHHRKHQHDNHRLRPCRLPKVESFESRDTLHPRSLRPPVFKSHSFGGYSGGVTVLSRGDSVSSNVSSSRLSKQDSTSSRISDHSSSSGYKTQRQDTSSTSVSNTLSTTPSPTTSHLQQQP</sequence>
<proteinExistence type="predicted"/>
<accession>A0AAV2RWU5</accession>
<dbReference type="CDD" id="cd02642">
    <property type="entry name" value="R3H_encore_like"/>
    <property type="match status" value="1"/>
</dbReference>
<dbReference type="InterPro" id="IPR024771">
    <property type="entry name" value="SUZ"/>
</dbReference>
<dbReference type="InterPro" id="IPR001374">
    <property type="entry name" value="R3H_dom"/>
</dbReference>
<dbReference type="GO" id="GO:0003676">
    <property type="term" value="F:nucleic acid binding"/>
    <property type="evidence" value="ECO:0007669"/>
    <property type="project" value="UniProtKB-UniRule"/>
</dbReference>
<feature type="compositionally biased region" description="Basic and acidic residues" evidence="2">
    <location>
        <begin position="367"/>
        <end position="384"/>
    </location>
</feature>
<feature type="compositionally biased region" description="Polar residues" evidence="2">
    <location>
        <begin position="113"/>
        <end position="134"/>
    </location>
</feature>
<feature type="compositionally biased region" description="Polar residues" evidence="2">
    <location>
        <begin position="230"/>
        <end position="239"/>
    </location>
</feature>
<dbReference type="EMBL" id="CAXKWB010036614">
    <property type="protein sequence ID" value="CAL4148681.1"/>
    <property type="molecule type" value="Genomic_DNA"/>
</dbReference>
<evidence type="ECO:0000259" key="3">
    <source>
        <dbReference type="PROSITE" id="PS51061"/>
    </source>
</evidence>
<dbReference type="PANTHER" id="PTHR15672:SF8">
    <property type="entry name" value="PROTEIN ENCORE"/>
    <property type="match status" value="1"/>
</dbReference>
<feature type="compositionally biased region" description="Low complexity" evidence="2">
    <location>
        <begin position="73"/>
        <end position="90"/>
    </location>
</feature>
<evidence type="ECO:0000313" key="5">
    <source>
        <dbReference type="EMBL" id="CAL4148681.1"/>
    </source>
</evidence>
<reference evidence="5 6" key="1">
    <citation type="submission" date="2024-05" db="EMBL/GenBank/DDBJ databases">
        <authorList>
            <person name="Wallberg A."/>
        </authorList>
    </citation>
    <scope>NUCLEOTIDE SEQUENCE [LARGE SCALE GENOMIC DNA]</scope>
</reference>
<feature type="region of interest" description="Disordered" evidence="2">
    <location>
        <begin position="498"/>
        <end position="560"/>
    </location>
</feature>
<dbReference type="Gene3D" id="3.30.1370.50">
    <property type="entry name" value="R3H-like domain"/>
    <property type="match status" value="1"/>
</dbReference>
<dbReference type="SUPFAM" id="SSF82708">
    <property type="entry name" value="R3H domain"/>
    <property type="match status" value="1"/>
</dbReference>
<feature type="region of interest" description="Disordered" evidence="2">
    <location>
        <begin position="360"/>
        <end position="384"/>
    </location>
</feature>
<dbReference type="Proteomes" id="UP001497623">
    <property type="component" value="Unassembled WGS sequence"/>
</dbReference>
<evidence type="ECO:0000313" key="6">
    <source>
        <dbReference type="Proteomes" id="UP001497623"/>
    </source>
</evidence>
<protein>
    <submittedName>
        <fullName evidence="5">Uncharacterized protein</fullName>
    </submittedName>
</protein>
<dbReference type="Pfam" id="PF01424">
    <property type="entry name" value="R3H"/>
    <property type="match status" value="1"/>
</dbReference>
<evidence type="ECO:0000259" key="4">
    <source>
        <dbReference type="PROSITE" id="PS51673"/>
    </source>
</evidence>
<feature type="compositionally biased region" description="Low complexity" evidence="2">
    <location>
        <begin position="498"/>
        <end position="527"/>
    </location>
</feature>
<feature type="domain" description="SUZ" evidence="4">
    <location>
        <begin position="327"/>
        <end position="401"/>
    </location>
</feature>
<dbReference type="InterPro" id="IPR051937">
    <property type="entry name" value="R3H_domain_containing"/>
</dbReference>
<feature type="region of interest" description="Disordered" evidence="2">
    <location>
        <begin position="464"/>
        <end position="483"/>
    </location>
</feature>
<feature type="compositionally biased region" description="Basic and acidic residues" evidence="2">
    <location>
        <begin position="135"/>
        <end position="152"/>
    </location>
</feature>
<feature type="compositionally biased region" description="Basic and acidic residues" evidence="2">
    <location>
        <begin position="175"/>
        <end position="188"/>
    </location>
</feature>
<dbReference type="AlphaFoldDB" id="A0AAV2RWU5"/>
<dbReference type="PROSITE" id="PS51061">
    <property type="entry name" value="R3H"/>
    <property type="match status" value="1"/>
</dbReference>
<name>A0AAV2RWU5_MEGNR</name>
<dbReference type="PROSITE" id="PS51673">
    <property type="entry name" value="SUZ"/>
    <property type="match status" value="1"/>
</dbReference>
<keyword evidence="1" id="KW-0597">Phosphoprotein</keyword>
<keyword evidence="6" id="KW-1185">Reference proteome</keyword>
<feature type="domain" description="R3H" evidence="3">
    <location>
        <begin position="263"/>
        <end position="326"/>
    </location>
</feature>
<comment type="caution">
    <text evidence="5">The sequence shown here is derived from an EMBL/GenBank/DDBJ whole genome shotgun (WGS) entry which is preliminary data.</text>
</comment>